<dbReference type="InterPro" id="IPR001599">
    <property type="entry name" value="Macroglobln_a2"/>
</dbReference>
<reference evidence="4" key="1">
    <citation type="submission" date="2020-10" db="EMBL/GenBank/DDBJ databases">
        <authorList>
            <person name="Gilroy R."/>
        </authorList>
    </citation>
    <scope>NUCLEOTIDE SEQUENCE</scope>
    <source>
        <strain evidence="4">B1-3475</strain>
    </source>
</reference>
<keyword evidence="2" id="KW-0732">Signal</keyword>
<evidence type="ECO:0000313" key="4">
    <source>
        <dbReference type="EMBL" id="MBO8456075.1"/>
    </source>
</evidence>
<dbReference type="InterPro" id="IPR002890">
    <property type="entry name" value="MG2"/>
</dbReference>
<dbReference type="PANTHER" id="PTHR40094">
    <property type="entry name" value="ALPHA-2-MACROGLOBULIN HOMOLOG"/>
    <property type="match status" value="1"/>
</dbReference>
<accession>A0A9D9HLJ7</accession>
<name>A0A9D9HLJ7_9BACT</name>
<dbReference type="Pfam" id="PF01835">
    <property type="entry name" value="MG2"/>
    <property type="match status" value="1"/>
</dbReference>
<dbReference type="Proteomes" id="UP000823617">
    <property type="component" value="Unassembled WGS sequence"/>
</dbReference>
<evidence type="ECO:0000313" key="5">
    <source>
        <dbReference type="Proteomes" id="UP000823617"/>
    </source>
</evidence>
<feature type="chain" id="PRO_5039206416" description="Alpha-2-macroglobulin domain-containing protein" evidence="2">
    <location>
        <begin position="30"/>
        <end position="1866"/>
    </location>
</feature>
<gene>
    <name evidence="4" type="ORF">IAC08_06685</name>
</gene>
<dbReference type="GO" id="GO:0004866">
    <property type="term" value="F:endopeptidase inhibitor activity"/>
    <property type="evidence" value="ECO:0007669"/>
    <property type="project" value="InterPro"/>
</dbReference>
<comment type="caution">
    <text evidence="4">The sequence shown here is derived from an EMBL/GenBank/DDBJ whole genome shotgun (WGS) entry which is preliminary data.</text>
</comment>
<protein>
    <recommendedName>
        <fullName evidence="3">Alpha-2-macroglobulin domain-containing protein</fullName>
    </recommendedName>
</protein>
<dbReference type="InterPro" id="IPR051802">
    <property type="entry name" value="YfhM-like"/>
</dbReference>
<dbReference type="Pfam" id="PF17973">
    <property type="entry name" value="bMG10"/>
    <property type="match status" value="1"/>
</dbReference>
<dbReference type="PANTHER" id="PTHR40094:SF1">
    <property type="entry name" value="UBIQUITIN DOMAIN-CONTAINING PROTEIN"/>
    <property type="match status" value="1"/>
</dbReference>
<evidence type="ECO:0000259" key="3">
    <source>
        <dbReference type="SMART" id="SM01360"/>
    </source>
</evidence>
<comment type="similarity">
    <text evidence="1">Belongs to the protease inhibitor I39 (alpha-2-macroglobulin) family. Bacterial alpha-2-macroglobulin subfamily.</text>
</comment>
<organism evidence="4 5">
    <name type="scientific">Candidatus Cryptobacteroides intestinigallinarum</name>
    <dbReference type="NCBI Taxonomy" id="2840767"/>
    <lineage>
        <taxon>Bacteria</taxon>
        <taxon>Pseudomonadati</taxon>
        <taxon>Bacteroidota</taxon>
        <taxon>Bacteroidia</taxon>
        <taxon>Bacteroidales</taxon>
        <taxon>Candidatus Cryptobacteroides</taxon>
    </lineage>
</organism>
<dbReference type="Pfam" id="PF00207">
    <property type="entry name" value="A2M"/>
    <property type="match status" value="1"/>
</dbReference>
<sequence>MKRHAIPAAVAAFAAAVVVAAFSLQSAMAGTEVRRKVQKTDEQGHVLVRDWKTYSRMEESDRPESASDVLVRIIEKAKSENLPWDFCDAWEKYLDIMTSRNWKLSDSLESQMLSDAAGFGSPVSLLYLRYIYGMDAGPDSLLAFVRRHEADLAAGRNAGFYSSLYRFYIPDRCIRRIPGFIVENISDDYGFALWFLYLQSRGSDDCRLTADATFRLLSESLAGRYPEAAYLEFLSIGKDKDGNLSEDGLRTFISRYEGKAIALYAEEELLAQEYRHLQHISSLKASERGMTLRKLSSEYLSLKDSLSAFRKARESFSGKEKSVAMECVSASMFEADLDRKSIALTAASAGGSDNVGNGGGNAGSSGDNACSGCVKVELANLTGCTLSVLRKSDEKYDPVYEVAISSDNSYYHVADTVEAVLPPLDDGHYLISCRAGDVSEESPLDIVSVSAACRFDGSTCGVYAADADSGRPLENATIKIYCRDSLIFYRDSVSFAGFEPLGMEILSQYRDSLKYMSLECSYTDSLGCTRVSPRVSLRNSWSPVPEGSPEDRPYLSCCILKDRAAFVPGDTLRFKAIMYETSSKGMDVLGEGTEAVVSVYGPDGKTIGEQTFRTNAYGSFSGAFPLPSGHRNGTFSMKVRALGKDVPSSGGAFTVDSFVLPTFTLKFDPMDSIVLPGDTVHVSGTLRSFTGFSLSSADISYIVSDDLDVVASGLVHADGNGRFSFPFKAGSRDDSYSYYDVTVTVSDLSGESLEFSTWLSISYNMSLSAVFGSAADGLLRTRWSSGGYSRYSRSDESILEGDTAVYDFVLTNSEGAEVEGRPVSYSLVQDGKTVSAGMASSGERISLDLYGAPSGKYVLRAECPVEFSAADGRDTSIVLRYTHSFLRVDADEASLDAPGVGFFAKPGKGEEPVVTIGSSEGPLWVVAELWDEDMELLASDLVFLSGKDGERGSQKTLRYGRDLCPSDRAVLRLFYFKDNSSVSFSHVYEQAYPKPQMPLEFVSFTDETVPGGECVFEARTLPGAEVLISAFDISTESIRSNAWNGPAASGRKPVGIVPVSHEEGCGFRLGYDGGLSYMDELMGNAMPGLMLKSSSRADIPAVAEDAAAGMSVDTDAVRSDFANTLAFMPFLVAGEDSTVRFSFHASDKISTYVVSVFAHDKSMDNASVRRNMLVTRKIMVSAAVPQFLYESDRYVLKATLGNSSYAPVSGMMTLYVYGSGDFRSSVPLLVRSVPVSADAGKTVAEEFEVSVPETADTLGFLVSFKGTAGKGDSLLAEGSSVSDGVFHAVPVYPAVQEIVETHSGVYSDESQKDSLYAALSGMFVNGSGYGAESESISLAGLLDEALPEKSVPEDGDAISLAEALFSSVLCGRDSLAEAYSGRLKEYLNPDGGLAWFPGMKSSPEVTVVVMELLAGIRDRSLADRSCPETVSRTIVYFASRTIPYLDSCFISGFEESFRSSGGGRSSGNKLSGGIFCFGGICPERYICLRTRYPEIELSLPDDRKLVPAFRKEIKEVLDVKGKDVLRGQILAKAYRISVAMDLCSAQSEGLASAFGLGRSSLRKLVGNAMRDIRSLTEYAVEHRSGGVYYPNAVMPLRGQLESELYAHSLICDVLSRYAAVPAWNLADPRFGKVWEDEALGKEAAGIADGIRVWLMIQRETQAWNGDPASVMALSSVKDGIDAIGNISVLVLRKRFEKPFEEVVPSGNGFTISRSYYVERIVQQEDGSDRLERIALNEGDTLSVGDKVISVCSIWSAENRSYVRISVPFPASLRPVDQLSSVVYGFARPVMMPYGMVLPVYPQGYREVRTGEIVHYYDIYPEENTSIEEEYIVTQEGTFSEPAAEIECLYAPHYRANTGAEEKMKIN</sequence>
<dbReference type="Gene3D" id="2.60.40.1930">
    <property type="match status" value="1"/>
</dbReference>
<dbReference type="SMART" id="SM01360">
    <property type="entry name" value="A2M"/>
    <property type="match status" value="1"/>
</dbReference>
<feature type="domain" description="Alpha-2-macroglobulin" evidence="3">
    <location>
        <begin position="1124"/>
        <end position="1214"/>
    </location>
</feature>
<feature type="signal peptide" evidence="2">
    <location>
        <begin position="1"/>
        <end position="29"/>
    </location>
</feature>
<proteinExistence type="inferred from homology"/>
<evidence type="ECO:0000256" key="2">
    <source>
        <dbReference type="SAM" id="SignalP"/>
    </source>
</evidence>
<evidence type="ECO:0000256" key="1">
    <source>
        <dbReference type="ARBA" id="ARBA00010556"/>
    </source>
</evidence>
<dbReference type="EMBL" id="JADIMK010000069">
    <property type="protein sequence ID" value="MBO8456075.1"/>
    <property type="molecule type" value="Genomic_DNA"/>
</dbReference>
<reference evidence="4" key="2">
    <citation type="journal article" date="2021" name="PeerJ">
        <title>Extensive microbial diversity within the chicken gut microbiome revealed by metagenomics and culture.</title>
        <authorList>
            <person name="Gilroy R."/>
            <person name="Ravi A."/>
            <person name="Getino M."/>
            <person name="Pursley I."/>
            <person name="Horton D.L."/>
            <person name="Alikhan N.F."/>
            <person name="Baker D."/>
            <person name="Gharbi K."/>
            <person name="Hall N."/>
            <person name="Watson M."/>
            <person name="Adriaenssens E.M."/>
            <person name="Foster-Nyarko E."/>
            <person name="Jarju S."/>
            <person name="Secka A."/>
            <person name="Antonio M."/>
            <person name="Oren A."/>
            <person name="Chaudhuri R.R."/>
            <person name="La Ragione R."/>
            <person name="Hildebrand F."/>
            <person name="Pallen M.J."/>
        </authorList>
    </citation>
    <scope>NUCLEOTIDE SEQUENCE</scope>
    <source>
        <strain evidence="4">B1-3475</strain>
    </source>
</reference>
<dbReference type="InterPro" id="IPR041246">
    <property type="entry name" value="Bact_MG10"/>
</dbReference>